<reference evidence="7" key="1">
    <citation type="submission" date="2020-05" db="EMBL/GenBank/DDBJ databases">
        <title>Phylogenomic resolution of chytrid fungi.</title>
        <authorList>
            <person name="Stajich J.E."/>
            <person name="Amses K."/>
            <person name="Simmons R."/>
            <person name="Seto K."/>
            <person name="Myers J."/>
            <person name="Bonds A."/>
            <person name="Quandt C.A."/>
            <person name="Barry K."/>
            <person name="Liu P."/>
            <person name="Grigoriev I."/>
            <person name="Longcore J.E."/>
            <person name="James T.Y."/>
        </authorList>
    </citation>
    <scope>NUCLEOTIDE SEQUENCE</scope>
    <source>
        <strain evidence="7">JEL0318</strain>
    </source>
</reference>
<name>A0AAD5X5E4_9FUNG</name>
<dbReference type="GO" id="GO:0010792">
    <property type="term" value="P:DNA double-strand break processing involved in repair via single-strand annealing"/>
    <property type="evidence" value="ECO:0007669"/>
    <property type="project" value="TreeGrafter"/>
</dbReference>
<accession>A0AAD5X5E4</accession>
<dbReference type="Proteomes" id="UP001212841">
    <property type="component" value="Unassembled WGS sequence"/>
</dbReference>
<evidence type="ECO:0000256" key="3">
    <source>
        <dbReference type="ARBA" id="ARBA00023242"/>
    </source>
</evidence>
<feature type="coiled-coil region" evidence="4">
    <location>
        <begin position="43"/>
        <end position="137"/>
    </location>
</feature>
<feature type="compositionally biased region" description="Basic and acidic residues" evidence="5">
    <location>
        <begin position="531"/>
        <end position="546"/>
    </location>
</feature>
<comment type="caution">
    <text evidence="7">The sequence shown here is derived from an EMBL/GenBank/DDBJ whole genome shotgun (WGS) entry which is preliminary data.</text>
</comment>
<sequence length="646" mass="71130">MDSYQPSVDFNKAICNLWDMHNAEMNKQRLENLNRQSCLEADITYLKAEIARAEAASRAAEHELRLQKEAAEKRAFSAEKKAERLERKVAEAKAETEMLRTQCIASIPLDKQITIMMQSHLVEISKLQAEVGKLKQTHGDEVVRLRATLDRQREQFLSLQKHLEEKSADWQNFRQKLVAKTVAKHIEDSTKKEKEKENEGRGRSEAVSSSGEYRRRKSGDMEDDLSSQSKRVKHAHGTDVDKAHSFGSRSVKSSKHSSPLQHKAQIPEGDTSLGGWSKNLPWMSPSKKDRASTPTGHRSDSEHKAQCPTGNHVDAHAVRHENQDVDMDVTRIEGGDSDILAQPDNVQPQVDAEPEPRKKKIFMPSSSLLDSPPQLPPPLNLAPSGLSLDKDEDPTPAPAKPTDPPVANEPFVPETPIHRERTAGHQSAPSDGSNTSRRSDGLRTVVATPASGSDAVGQGQAIKKRPSRTSLEPRGPKATGKRSSPHGSASGGAEKGDAPATTDVEDKPMLGSDDSVIIVGTNQGAAPADAVPRDSRNGRTTKKDDVGYKYQEVVRKKDERRKMHGEGCACCNDFYEAAGPVKPLPELGAPALQEDDHIQMVSRHRFWSKNPSTPPGYWSVDFPSTQEVAELNKQAKAKKQDSKNAK</sequence>
<keyword evidence="2" id="KW-0227">DNA damage</keyword>
<evidence type="ECO:0000256" key="1">
    <source>
        <dbReference type="ARBA" id="ARBA00004123"/>
    </source>
</evidence>
<dbReference type="PANTHER" id="PTHR15107">
    <property type="entry name" value="RETINOBLASTOMA BINDING PROTEIN 8"/>
    <property type="match status" value="1"/>
</dbReference>
<keyword evidence="8" id="KW-1185">Reference proteome</keyword>
<dbReference type="GO" id="GO:0003684">
    <property type="term" value="F:damaged DNA binding"/>
    <property type="evidence" value="ECO:0007669"/>
    <property type="project" value="TreeGrafter"/>
</dbReference>
<feature type="region of interest" description="Disordered" evidence="5">
    <location>
        <begin position="185"/>
        <end position="546"/>
    </location>
</feature>
<dbReference type="GO" id="GO:0005634">
    <property type="term" value="C:nucleus"/>
    <property type="evidence" value="ECO:0007669"/>
    <property type="project" value="UniProtKB-SubCell"/>
</dbReference>
<dbReference type="InterPro" id="IPR013882">
    <property type="entry name" value="Ctp1_C"/>
</dbReference>
<dbReference type="AlphaFoldDB" id="A0AAD5X5E4"/>
<dbReference type="Pfam" id="PF08573">
    <property type="entry name" value="SAE2"/>
    <property type="match status" value="2"/>
</dbReference>
<evidence type="ECO:0000256" key="4">
    <source>
        <dbReference type="SAM" id="Coils"/>
    </source>
</evidence>
<gene>
    <name evidence="7" type="ORF">HK097_005831</name>
</gene>
<evidence type="ECO:0000313" key="8">
    <source>
        <dbReference type="Proteomes" id="UP001212841"/>
    </source>
</evidence>
<evidence type="ECO:0000313" key="7">
    <source>
        <dbReference type="EMBL" id="KAJ3052706.1"/>
    </source>
</evidence>
<feature type="compositionally biased region" description="Basic and acidic residues" evidence="5">
    <location>
        <begin position="286"/>
        <end position="305"/>
    </location>
</feature>
<feature type="domain" description="DNA endonuclease activator Ctp1 C-terminal" evidence="6">
    <location>
        <begin position="549"/>
        <end position="582"/>
    </location>
</feature>
<evidence type="ECO:0000259" key="6">
    <source>
        <dbReference type="Pfam" id="PF08573"/>
    </source>
</evidence>
<proteinExistence type="predicted"/>
<keyword evidence="4" id="KW-0175">Coiled coil</keyword>
<evidence type="ECO:0000256" key="5">
    <source>
        <dbReference type="SAM" id="MobiDB-lite"/>
    </source>
</evidence>
<feature type="compositionally biased region" description="Pro residues" evidence="5">
    <location>
        <begin position="395"/>
        <end position="404"/>
    </location>
</feature>
<protein>
    <recommendedName>
        <fullName evidence="6">DNA endonuclease activator Ctp1 C-terminal domain-containing protein</fullName>
    </recommendedName>
</protein>
<dbReference type="EMBL" id="JADGJD010000273">
    <property type="protein sequence ID" value="KAJ3052706.1"/>
    <property type="molecule type" value="Genomic_DNA"/>
</dbReference>
<evidence type="ECO:0000256" key="2">
    <source>
        <dbReference type="ARBA" id="ARBA00022763"/>
    </source>
</evidence>
<organism evidence="7 8">
    <name type="scientific">Rhizophlyctis rosea</name>
    <dbReference type="NCBI Taxonomy" id="64517"/>
    <lineage>
        <taxon>Eukaryota</taxon>
        <taxon>Fungi</taxon>
        <taxon>Fungi incertae sedis</taxon>
        <taxon>Chytridiomycota</taxon>
        <taxon>Chytridiomycota incertae sedis</taxon>
        <taxon>Chytridiomycetes</taxon>
        <taxon>Rhizophlyctidales</taxon>
        <taxon>Rhizophlyctidaceae</taxon>
        <taxon>Rhizophlyctis</taxon>
    </lineage>
</organism>
<dbReference type="InterPro" id="IPR033316">
    <property type="entry name" value="RBBP8-like"/>
</dbReference>
<dbReference type="PANTHER" id="PTHR15107:SF0">
    <property type="entry name" value="DNA ENDONUCLEASE ACTIVATOR CTP1 C-TERMINAL DOMAIN-CONTAINING PROTEIN"/>
    <property type="match status" value="1"/>
</dbReference>
<feature type="domain" description="DNA endonuclease activator Ctp1 C-terminal" evidence="6">
    <location>
        <begin position="594"/>
        <end position="627"/>
    </location>
</feature>
<feature type="compositionally biased region" description="Basic and acidic residues" evidence="5">
    <location>
        <begin position="185"/>
        <end position="204"/>
    </location>
</feature>
<keyword evidence="3" id="KW-0539">Nucleus</keyword>
<comment type="subcellular location">
    <subcellularLocation>
        <location evidence="1">Nucleus</location>
    </subcellularLocation>
</comment>
<feature type="compositionally biased region" description="Polar residues" evidence="5">
    <location>
        <begin position="424"/>
        <end position="436"/>
    </location>
</feature>
<feature type="compositionally biased region" description="Basic and acidic residues" evidence="5">
    <location>
        <begin position="313"/>
        <end position="334"/>
    </location>
</feature>